<reference evidence="2 3" key="1">
    <citation type="submission" date="2013-08" db="EMBL/GenBank/DDBJ databases">
        <authorList>
            <person name="Weinstock G."/>
            <person name="Sodergren E."/>
            <person name="Wylie T."/>
            <person name="Fulton L."/>
            <person name="Fulton R."/>
            <person name="Fronick C."/>
            <person name="O'Laughlin M."/>
            <person name="Godfrey J."/>
            <person name="Miner T."/>
            <person name="Herter B."/>
            <person name="Appelbaum E."/>
            <person name="Cordes M."/>
            <person name="Lek S."/>
            <person name="Wollam A."/>
            <person name="Pepin K.H."/>
            <person name="Palsikar V.B."/>
            <person name="Mitreva M."/>
            <person name="Wilson R.K."/>
        </authorList>
    </citation>
    <scope>NUCLEOTIDE SEQUENCE [LARGE SCALE GENOMIC DNA]</scope>
    <source>
        <strain evidence="2 3">ATCC 14665</strain>
    </source>
</reference>
<protein>
    <recommendedName>
        <fullName evidence="1">NAD-dependent epimerase/dehydratase domain-containing protein</fullName>
    </recommendedName>
</protein>
<proteinExistence type="predicted"/>
<sequence length="49" mass="4894">MRVFVTGASGWIGSAAVPELLAAGHEVVGLARSDASAAALRDAGVEVRT</sequence>
<feature type="domain" description="NAD-dependent epimerase/dehydratase" evidence="1">
    <location>
        <begin position="3"/>
        <end position="43"/>
    </location>
</feature>
<dbReference type="InterPro" id="IPR001509">
    <property type="entry name" value="Epimerase_deHydtase"/>
</dbReference>
<comment type="caution">
    <text evidence="2">The sequence shown here is derived from an EMBL/GenBank/DDBJ whole genome shotgun (WGS) entry which is preliminary data.</text>
</comment>
<name>U2T1H3_LEIAQ</name>
<evidence type="ECO:0000313" key="3">
    <source>
        <dbReference type="Proteomes" id="UP000016605"/>
    </source>
</evidence>
<evidence type="ECO:0000259" key="1">
    <source>
        <dbReference type="Pfam" id="PF01370"/>
    </source>
</evidence>
<dbReference type="PANTHER" id="PTHR48079">
    <property type="entry name" value="PROTEIN YEEZ"/>
    <property type="match status" value="1"/>
</dbReference>
<dbReference type="AlphaFoldDB" id="U2T1H3"/>
<dbReference type="PANTHER" id="PTHR48079:SF6">
    <property type="entry name" value="NAD(P)-BINDING DOMAIN-CONTAINING PROTEIN-RELATED"/>
    <property type="match status" value="1"/>
</dbReference>
<gene>
    <name evidence="2" type="ORF">N136_02309</name>
</gene>
<feature type="non-terminal residue" evidence="2">
    <location>
        <position position="49"/>
    </location>
</feature>
<dbReference type="Pfam" id="PF01370">
    <property type="entry name" value="Epimerase"/>
    <property type="match status" value="1"/>
</dbReference>
<organism evidence="2 3">
    <name type="scientific">Leifsonia aquatica ATCC 14665</name>
    <dbReference type="NCBI Taxonomy" id="1358026"/>
    <lineage>
        <taxon>Bacteria</taxon>
        <taxon>Bacillati</taxon>
        <taxon>Actinomycetota</taxon>
        <taxon>Actinomycetes</taxon>
        <taxon>Micrococcales</taxon>
        <taxon>Microbacteriaceae</taxon>
        <taxon>Leifsonia</taxon>
    </lineage>
</organism>
<dbReference type="Proteomes" id="UP000016605">
    <property type="component" value="Unassembled WGS sequence"/>
</dbReference>
<dbReference type="GO" id="GO:0004029">
    <property type="term" value="F:aldehyde dehydrogenase (NAD+) activity"/>
    <property type="evidence" value="ECO:0007669"/>
    <property type="project" value="TreeGrafter"/>
</dbReference>
<dbReference type="EMBL" id="AWVQ01000296">
    <property type="protein sequence ID" value="ERK71343.1"/>
    <property type="molecule type" value="Genomic_DNA"/>
</dbReference>
<dbReference type="InterPro" id="IPR036291">
    <property type="entry name" value="NAD(P)-bd_dom_sf"/>
</dbReference>
<dbReference type="InterPro" id="IPR051783">
    <property type="entry name" value="NAD(P)-dependent_oxidoreduct"/>
</dbReference>
<dbReference type="HOGENOM" id="CLU_3146291_0_0_11"/>
<dbReference type="Gene3D" id="3.40.50.720">
    <property type="entry name" value="NAD(P)-binding Rossmann-like Domain"/>
    <property type="match status" value="1"/>
</dbReference>
<accession>U2T1H3</accession>
<dbReference type="RefSeq" id="WP_021762608.1">
    <property type="nucleotide sequence ID" value="NZ_KI272172.1"/>
</dbReference>
<evidence type="ECO:0000313" key="2">
    <source>
        <dbReference type="EMBL" id="ERK71343.1"/>
    </source>
</evidence>
<dbReference type="SUPFAM" id="SSF51735">
    <property type="entry name" value="NAD(P)-binding Rossmann-fold domains"/>
    <property type="match status" value="1"/>
</dbReference>
<dbReference type="GO" id="GO:0005737">
    <property type="term" value="C:cytoplasm"/>
    <property type="evidence" value="ECO:0007669"/>
    <property type="project" value="TreeGrafter"/>
</dbReference>